<evidence type="ECO:0000256" key="6">
    <source>
        <dbReference type="ARBA" id="ARBA00022989"/>
    </source>
</evidence>
<name>A0AAN5CQN1_9BILA</name>
<evidence type="ECO:0000256" key="2">
    <source>
        <dbReference type="ARBA" id="ARBA00007193"/>
    </source>
</evidence>
<dbReference type="Proteomes" id="UP001328107">
    <property type="component" value="Unassembled WGS sequence"/>
</dbReference>
<dbReference type="Pfam" id="PF00858">
    <property type="entry name" value="ASC"/>
    <property type="match status" value="1"/>
</dbReference>
<dbReference type="EMBL" id="BTRK01000004">
    <property type="protein sequence ID" value="GMR48888.1"/>
    <property type="molecule type" value="Genomic_DNA"/>
</dbReference>
<keyword evidence="5 13" id="KW-0812">Transmembrane</keyword>
<evidence type="ECO:0000256" key="13">
    <source>
        <dbReference type="RuleBase" id="RU000679"/>
    </source>
</evidence>
<dbReference type="PRINTS" id="PR01078">
    <property type="entry name" value="AMINACHANNEL"/>
</dbReference>
<keyword evidence="4 13" id="KW-0894">Sodium channel</keyword>
<keyword evidence="9 15" id="KW-0472">Membrane</keyword>
<keyword evidence="11 13" id="KW-0739">Sodium transport</keyword>
<gene>
    <name evidence="16" type="ORF">PMAYCL1PPCAC_19083</name>
</gene>
<evidence type="ECO:0000256" key="4">
    <source>
        <dbReference type="ARBA" id="ARBA00022461"/>
    </source>
</evidence>
<keyword evidence="10" id="KW-0325">Glycoprotein</keyword>
<evidence type="ECO:0000256" key="3">
    <source>
        <dbReference type="ARBA" id="ARBA00022448"/>
    </source>
</evidence>
<dbReference type="GO" id="GO:0005886">
    <property type="term" value="C:plasma membrane"/>
    <property type="evidence" value="ECO:0007669"/>
    <property type="project" value="TreeGrafter"/>
</dbReference>
<evidence type="ECO:0000313" key="17">
    <source>
        <dbReference type="Proteomes" id="UP001328107"/>
    </source>
</evidence>
<accession>A0AAN5CQN1</accession>
<organism evidence="16 17">
    <name type="scientific">Pristionchus mayeri</name>
    <dbReference type="NCBI Taxonomy" id="1317129"/>
    <lineage>
        <taxon>Eukaryota</taxon>
        <taxon>Metazoa</taxon>
        <taxon>Ecdysozoa</taxon>
        <taxon>Nematoda</taxon>
        <taxon>Chromadorea</taxon>
        <taxon>Rhabditida</taxon>
        <taxon>Rhabditina</taxon>
        <taxon>Diplogasteromorpha</taxon>
        <taxon>Diplogasteroidea</taxon>
        <taxon>Neodiplogasteridae</taxon>
        <taxon>Pristionchus</taxon>
    </lineage>
</organism>
<evidence type="ECO:0000256" key="1">
    <source>
        <dbReference type="ARBA" id="ARBA00004141"/>
    </source>
</evidence>
<evidence type="ECO:0000313" key="16">
    <source>
        <dbReference type="EMBL" id="GMR48888.1"/>
    </source>
</evidence>
<dbReference type="Gene3D" id="1.10.287.770">
    <property type="entry name" value="YojJ-like"/>
    <property type="match status" value="1"/>
</dbReference>
<comment type="subcellular location">
    <subcellularLocation>
        <location evidence="1">Membrane</location>
        <topology evidence="1">Multi-pass membrane protein</topology>
    </subcellularLocation>
</comment>
<evidence type="ECO:0000256" key="7">
    <source>
        <dbReference type="ARBA" id="ARBA00023053"/>
    </source>
</evidence>
<dbReference type="InterPro" id="IPR001873">
    <property type="entry name" value="ENaC"/>
</dbReference>
<reference evidence="17" key="1">
    <citation type="submission" date="2022-10" db="EMBL/GenBank/DDBJ databases">
        <title>Genome assembly of Pristionchus species.</title>
        <authorList>
            <person name="Yoshida K."/>
            <person name="Sommer R.J."/>
        </authorList>
    </citation>
    <scope>NUCLEOTIDE SEQUENCE [LARGE SCALE GENOMIC DNA]</scope>
    <source>
        <strain evidence="17">RS5460</strain>
    </source>
</reference>
<feature type="region of interest" description="Disordered" evidence="14">
    <location>
        <begin position="303"/>
        <end position="332"/>
    </location>
</feature>
<feature type="transmembrane region" description="Helical" evidence="15">
    <location>
        <begin position="414"/>
        <end position="435"/>
    </location>
</feature>
<keyword evidence="12 13" id="KW-0407">Ion channel</keyword>
<evidence type="ECO:0000256" key="12">
    <source>
        <dbReference type="ARBA" id="ARBA00023303"/>
    </source>
</evidence>
<protein>
    <recommendedName>
        <fullName evidence="18">Ion channel</fullName>
    </recommendedName>
</protein>
<keyword evidence="17" id="KW-1185">Reference proteome</keyword>
<evidence type="ECO:0000256" key="5">
    <source>
        <dbReference type="ARBA" id="ARBA00022692"/>
    </source>
</evidence>
<keyword evidence="6 15" id="KW-1133">Transmembrane helix</keyword>
<keyword evidence="3 13" id="KW-0813">Transport</keyword>
<feature type="compositionally biased region" description="Low complexity" evidence="14">
    <location>
        <begin position="317"/>
        <end position="332"/>
    </location>
</feature>
<sequence length="461" mass="50668">SSVLCLVTLPSHVKEANDDGGRHICDCHPPCIEHKFLQTVTYGVYPSEKYNVGTGTQDQRDLLLRGMNGGRRGSGKDEDDDYDGTTTTTTSTTSRPATSMITMKPYVPPPPMCPGLKLSAEDAIKIGVIDEICRHEYSFYYEDPRFTVIQGWPCLSTKRCKTCVMFAAPPPIFDWPCIYTDYESCTQYNKQRGSKYTCDKFFSDFDFIPTSVNIPNIKNWDSGALPSSSTCTQHAPASKQRLECFDSNDCVRVPSSSNLTRIAGTPLLDRAFWLSANVIATTTPCDLARAALNAAHHKLGLTGAGGTGRKKRSALASTDSSTTSTTRSTTTTPAILKSTTATPAENVTVDLPGYGSCEYANLNFKGSSECIKWYQRNGLIFEMYYESLEVHSYTQIPTYTLVAMLSDVAGHAGLWLGISIISIVEFIALFFLCCIRMIRGKNMVAVSEEEARRGGRNKLNG</sequence>
<comment type="similarity">
    <text evidence="2 13">Belongs to the amiloride-sensitive sodium channel (TC 1.A.6) family.</text>
</comment>
<proteinExistence type="inferred from homology"/>
<evidence type="ECO:0000256" key="8">
    <source>
        <dbReference type="ARBA" id="ARBA00023065"/>
    </source>
</evidence>
<dbReference type="PANTHER" id="PTHR11690:SF269">
    <property type="entry name" value="DEGENERIN-LIKE PROTEIN ASIC-2"/>
    <property type="match status" value="1"/>
</dbReference>
<dbReference type="PANTHER" id="PTHR11690">
    <property type="entry name" value="AMILORIDE-SENSITIVE SODIUM CHANNEL-RELATED"/>
    <property type="match status" value="1"/>
</dbReference>
<keyword evidence="7" id="KW-0915">Sodium</keyword>
<evidence type="ECO:0000256" key="14">
    <source>
        <dbReference type="SAM" id="MobiDB-lite"/>
    </source>
</evidence>
<evidence type="ECO:0008006" key="18">
    <source>
        <dbReference type="Google" id="ProtNLM"/>
    </source>
</evidence>
<dbReference type="AlphaFoldDB" id="A0AAN5CQN1"/>
<feature type="compositionally biased region" description="Low complexity" evidence="14">
    <location>
        <begin position="85"/>
        <end position="94"/>
    </location>
</feature>
<keyword evidence="8 13" id="KW-0406">Ion transport</keyword>
<dbReference type="GO" id="GO:0015280">
    <property type="term" value="F:ligand-gated sodium channel activity"/>
    <property type="evidence" value="ECO:0007669"/>
    <property type="project" value="TreeGrafter"/>
</dbReference>
<feature type="non-terminal residue" evidence="16">
    <location>
        <position position="1"/>
    </location>
</feature>
<evidence type="ECO:0000256" key="11">
    <source>
        <dbReference type="ARBA" id="ARBA00023201"/>
    </source>
</evidence>
<evidence type="ECO:0000256" key="10">
    <source>
        <dbReference type="ARBA" id="ARBA00023180"/>
    </source>
</evidence>
<evidence type="ECO:0000256" key="15">
    <source>
        <dbReference type="SAM" id="Phobius"/>
    </source>
</evidence>
<comment type="caution">
    <text evidence="16">The sequence shown here is derived from an EMBL/GenBank/DDBJ whole genome shotgun (WGS) entry which is preliminary data.</text>
</comment>
<feature type="region of interest" description="Disordered" evidence="14">
    <location>
        <begin position="65"/>
        <end position="95"/>
    </location>
</feature>
<evidence type="ECO:0000256" key="9">
    <source>
        <dbReference type="ARBA" id="ARBA00023136"/>
    </source>
</evidence>